<keyword evidence="4" id="KW-1185">Reference proteome</keyword>
<gene>
    <name evidence="3" type="ORF">AJ78_07327</name>
</gene>
<dbReference type="Pfam" id="PF04139">
    <property type="entry name" value="Rad9"/>
    <property type="match status" value="1"/>
</dbReference>
<comment type="similarity">
    <text evidence="1">Belongs to the rad9 family.</text>
</comment>
<protein>
    <recommendedName>
        <fullName evidence="1">DNA repair protein rad9</fullName>
    </recommendedName>
</protein>
<dbReference type="GO" id="GO:0031573">
    <property type="term" value="P:mitotic intra-S DNA damage checkpoint signaling"/>
    <property type="evidence" value="ECO:0007669"/>
    <property type="project" value="TreeGrafter"/>
</dbReference>
<dbReference type="Proteomes" id="UP000182235">
    <property type="component" value="Unassembled WGS sequence"/>
</dbReference>
<dbReference type="EMBL" id="LGRN01000459">
    <property type="protein sequence ID" value="OJD12010.1"/>
    <property type="molecule type" value="Genomic_DNA"/>
</dbReference>
<feature type="compositionally biased region" description="Polar residues" evidence="2">
    <location>
        <begin position="339"/>
        <end position="359"/>
    </location>
</feature>
<dbReference type="PANTHER" id="PTHR15237:SF0">
    <property type="entry name" value="CELL CYCLE CHECKPOINT CONTROL PROTEIN"/>
    <property type="match status" value="1"/>
</dbReference>
<evidence type="ECO:0000256" key="2">
    <source>
        <dbReference type="SAM" id="MobiDB-lite"/>
    </source>
</evidence>
<accession>A0A1J9P7X9</accession>
<feature type="compositionally biased region" description="Polar residues" evidence="2">
    <location>
        <begin position="297"/>
        <end position="307"/>
    </location>
</feature>
<dbReference type="InterPro" id="IPR026584">
    <property type="entry name" value="Rad9"/>
</dbReference>
<dbReference type="PIRSF" id="PIRSF009303">
    <property type="entry name" value="Cell_cycle_RAD9"/>
    <property type="match status" value="1"/>
</dbReference>
<dbReference type="Gene3D" id="3.70.10.10">
    <property type="match status" value="1"/>
</dbReference>
<evidence type="ECO:0000313" key="3">
    <source>
        <dbReference type="EMBL" id="OJD12010.1"/>
    </source>
</evidence>
<dbReference type="GO" id="GO:0006281">
    <property type="term" value="P:DNA repair"/>
    <property type="evidence" value="ECO:0007669"/>
    <property type="project" value="UniProtKB-UniRule"/>
</dbReference>
<proteinExistence type="inferred from homology"/>
<organism evidence="3 4">
    <name type="scientific">Emergomyces pasteurianus Ep9510</name>
    <dbReference type="NCBI Taxonomy" id="1447872"/>
    <lineage>
        <taxon>Eukaryota</taxon>
        <taxon>Fungi</taxon>
        <taxon>Dikarya</taxon>
        <taxon>Ascomycota</taxon>
        <taxon>Pezizomycotina</taxon>
        <taxon>Eurotiomycetes</taxon>
        <taxon>Eurotiomycetidae</taxon>
        <taxon>Onygenales</taxon>
        <taxon>Ajellomycetaceae</taxon>
        <taxon>Emergomyces</taxon>
    </lineage>
</organism>
<evidence type="ECO:0000256" key="1">
    <source>
        <dbReference type="PIRNR" id="PIRNR009303"/>
    </source>
</evidence>
<dbReference type="STRING" id="1447872.A0A1J9P7X9"/>
<dbReference type="GO" id="GO:0071479">
    <property type="term" value="P:cellular response to ionizing radiation"/>
    <property type="evidence" value="ECO:0007669"/>
    <property type="project" value="TreeGrafter"/>
</dbReference>
<keyword evidence="1" id="KW-0227">DNA damage</keyword>
<dbReference type="VEuPathDB" id="FungiDB:AJ78_07327"/>
<sequence length="459" mass="51253">MTMLSFTLLPEALLRLHDVLICLAKFNESVSIEAEEAFLRFSALNPTKSAYASFKFDASTFFSQYMFAGLRHAGSGSGSRARSAADKLTCQIYIKALLSVFRGRVSDFKDRETAIERCEVQLQDSPDETECRFIIRMICRHGVIKTYKLTYEAAEIQHALFDKSKAENQWGINSRYLREIINHFGPTAEQLDIFSENNRVVFTSFTTKVADGKEILKQPVHTSVAIDTKDFDHFTVEDKLHVAINVKDFKAIVVHAYSLNGSVVARYTRPCRPMQVSYEVDGMTCEFTLMTRGDAGETSSASVNGNRELSARPYSRPATVHSREPPANPPPEIPESIPRTHSLQPFSQAPASEGIQTSAPPHPSVPFESLFVPADDDQQWDEPKYGDEDEDTLGWDTHMDQDALQASIGGRIQDITPTGASLRQRNAQDQGSSIAIPPTQRISQVCRSLNFVIVMLTLE</sequence>
<evidence type="ECO:0000313" key="4">
    <source>
        <dbReference type="Proteomes" id="UP000182235"/>
    </source>
</evidence>
<dbReference type="GO" id="GO:0000076">
    <property type="term" value="P:DNA replication checkpoint signaling"/>
    <property type="evidence" value="ECO:0007669"/>
    <property type="project" value="TreeGrafter"/>
</dbReference>
<dbReference type="PANTHER" id="PTHR15237">
    <property type="entry name" value="DNA REPAIR PROTEIN RAD9"/>
    <property type="match status" value="1"/>
</dbReference>
<comment type="caution">
    <text evidence="3">The sequence shown here is derived from an EMBL/GenBank/DDBJ whole genome shotgun (WGS) entry which is preliminary data.</text>
</comment>
<dbReference type="AlphaFoldDB" id="A0A1J9P7X9"/>
<name>A0A1J9P7X9_9EURO</name>
<reference evidence="3 4" key="1">
    <citation type="submission" date="2015-07" db="EMBL/GenBank/DDBJ databases">
        <title>Emmonsia species relationships and genome sequence.</title>
        <authorList>
            <consortium name="The Broad Institute Genomics Platform"/>
            <person name="Cuomo C.A."/>
            <person name="Munoz J.F."/>
            <person name="Imamovic A."/>
            <person name="Priest M.E."/>
            <person name="Young S."/>
            <person name="Clay O.K."/>
            <person name="McEwen J.G."/>
        </authorList>
    </citation>
    <scope>NUCLEOTIDE SEQUENCE [LARGE SCALE GENOMIC DNA]</scope>
    <source>
        <strain evidence="3 4">UAMH 9510</strain>
    </source>
</reference>
<comment type="function">
    <text evidence="1">Acts in DNA repair and mutagenesis. Involved in promoting resistance to ionizing radiation and UV light, as well as regulating cell cycle progression after irradiation.</text>
</comment>
<dbReference type="GO" id="GO:0030896">
    <property type="term" value="C:checkpoint clamp complex"/>
    <property type="evidence" value="ECO:0007669"/>
    <property type="project" value="UniProtKB-UniRule"/>
</dbReference>
<dbReference type="InterPro" id="IPR007268">
    <property type="entry name" value="Rad9/Ddc1"/>
</dbReference>
<dbReference type="OrthoDB" id="60092at2759"/>
<feature type="region of interest" description="Disordered" evidence="2">
    <location>
        <begin position="295"/>
        <end position="368"/>
    </location>
</feature>